<evidence type="ECO:0000313" key="2">
    <source>
        <dbReference type="EMBL" id="PZD82224.1"/>
    </source>
</evidence>
<protein>
    <submittedName>
        <fullName evidence="2">Uncharacterized protein</fullName>
    </submittedName>
</protein>
<keyword evidence="1" id="KW-1133">Transmembrane helix</keyword>
<keyword evidence="1" id="KW-0472">Membrane</keyword>
<dbReference type="OrthoDB" id="8081572at2"/>
<dbReference type="RefSeq" id="WP_009560810.1">
    <property type="nucleotide sequence ID" value="NZ_AP025160.1"/>
</dbReference>
<name>A0A2W1KK65_ACIFR</name>
<proteinExistence type="predicted"/>
<feature type="transmembrane region" description="Helical" evidence="1">
    <location>
        <begin position="15"/>
        <end position="36"/>
    </location>
</feature>
<dbReference type="AlphaFoldDB" id="A0A2W1KK65"/>
<dbReference type="EMBL" id="QKQP01000001">
    <property type="protein sequence ID" value="PZD82224.1"/>
    <property type="molecule type" value="Genomic_DNA"/>
</dbReference>
<sequence length="109" mass="12298">MTDRVVNLLLKDGYLFIPAPAYRGTMAGLLAVAVLWRSPCLHLIPLHPGTVGGFLLKQRNLAGDRVVDLRLFLRDHELAENFEGVLSFLWMPEQGAWQTRQLCPESLDK</sequence>
<reference evidence="2 3" key="1">
    <citation type="submission" date="2018-06" db="EMBL/GenBank/DDBJ databases">
        <title>Draft sequence of Acidithiobacillus ferrooxidans CCM 4253.</title>
        <authorList>
            <person name="Moya-Beltran A."/>
            <person name="Castro M."/>
            <person name="Covarrubias P.C."/>
            <person name="Issotta F."/>
            <person name="Janiczek O."/>
            <person name="Mandl M."/>
            <person name="Kucera J."/>
            <person name="Quatrini R."/>
        </authorList>
    </citation>
    <scope>NUCLEOTIDE SEQUENCE [LARGE SCALE GENOMIC DNA]</scope>
    <source>
        <strain evidence="2 3">CCM 4253</strain>
    </source>
</reference>
<comment type="caution">
    <text evidence="2">The sequence shown here is derived from an EMBL/GenBank/DDBJ whole genome shotgun (WGS) entry which is preliminary data.</text>
</comment>
<keyword evidence="1" id="KW-0812">Transmembrane</keyword>
<dbReference type="Proteomes" id="UP000248886">
    <property type="component" value="Unassembled WGS sequence"/>
</dbReference>
<accession>A0A2W1KK65</accession>
<dbReference type="GeneID" id="65280054"/>
<evidence type="ECO:0000313" key="3">
    <source>
        <dbReference type="Proteomes" id="UP000248886"/>
    </source>
</evidence>
<dbReference type="OMA" id="CEFAVDW"/>
<gene>
    <name evidence="2" type="ORF">DN052_04115</name>
</gene>
<evidence type="ECO:0000256" key="1">
    <source>
        <dbReference type="SAM" id="Phobius"/>
    </source>
</evidence>
<organism evidence="2 3">
    <name type="scientific">Acidithiobacillus ferrooxidans</name>
    <name type="common">Thiobacillus ferrooxidans</name>
    <dbReference type="NCBI Taxonomy" id="920"/>
    <lineage>
        <taxon>Bacteria</taxon>
        <taxon>Pseudomonadati</taxon>
        <taxon>Pseudomonadota</taxon>
        <taxon>Acidithiobacillia</taxon>
        <taxon>Acidithiobacillales</taxon>
        <taxon>Acidithiobacillaceae</taxon>
        <taxon>Acidithiobacillus</taxon>
    </lineage>
</organism>